<dbReference type="InterPro" id="IPR032508">
    <property type="entry name" value="FecR_C"/>
</dbReference>
<dbReference type="InterPro" id="IPR012373">
    <property type="entry name" value="Ferrdict_sens_TM"/>
</dbReference>
<dbReference type="RefSeq" id="WP_084239936.1">
    <property type="nucleotide sequence ID" value="NZ_FWXT01000002.1"/>
</dbReference>
<evidence type="ECO:0000313" key="4">
    <source>
        <dbReference type="EMBL" id="SMC87626.1"/>
    </source>
</evidence>
<keyword evidence="1" id="KW-0812">Transmembrane</keyword>
<reference evidence="5" key="1">
    <citation type="submission" date="2017-04" db="EMBL/GenBank/DDBJ databases">
        <authorList>
            <person name="Varghese N."/>
            <person name="Submissions S."/>
        </authorList>
    </citation>
    <scope>NUCLEOTIDE SEQUENCE [LARGE SCALE GENOMIC DNA]</scope>
    <source>
        <strain evidence="5">DSM 12126</strain>
    </source>
</reference>
<dbReference type="PANTHER" id="PTHR30273">
    <property type="entry name" value="PERIPLASMIC SIGNAL SENSOR AND SIGMA FACTOR ACTIVATOR FECR-RELATED"/>
    <property type="match status" value="1"/>
</dbReference>
<dbReference type="EMBL" id="FWXT01000002">
    <property type="protein sequence ID" value="SMC87626.1"/>
    <property type="molecule type" value="Genomic_DNA"/>
</dbReference>
<dbReference type="Gene3D" id="3.55.50.30">
    <property type="match status" value="1"/>
</dbReference>
<feature type="domain" description="FecR protein" evidence="2">
    <location>
        <begin position="183"/>
        <end position="278"/>
    </location>
</feature>
<evidence type="ECO:0000259" key="2">
    <source>
        <dbReference type="Pfam" id="PF04773"/>
    </source>
</evidence>
<proteinExistence type="predicted"/>
<feature type="transmembrane region" description="Helical" evidence="1">
    <location>
        <begin position="91"/>
        <end position="112"/>
    </location>
</feature>
<dbReference type="AlphaFoldDB" id="A0A1W2CRM3"/>
<dbReference type="Gene3D" id="2.60.120.1440">
    <property type="match status" value="1"/>
</dbReference>
<evidence type="ECO:0000256" key="1">
    <source>
        <dbReference type="SAM" id="Phobius"/>
    </source>
</evidence>
<accession>A0A1W2CRM3</accession>
<dbReference type="STRING" id="151894.SAMN04488524_3120"/>
<keyword evidence="5" id="KW-1185">Reference proteome</keyword>
<dbReference type="Proteomes" id="UP000192756">
    <property type="component" value="Unassembled WGS sequence"/>
</dbReference>
<dbReference type="FunFam" id="2.60.120.1440:FF:000001">
    <property type="entry name" value="Putative anti-sigma factor"/>
    <property type="match status" value="1"/>
</dbReference>
<dbReference type="PANTHER" id="PTHR30273:SF2">
    <property type="entry name" value="PROTEIN FECR"/>
    <property type="match status" value="1"/>
</dbReference>
<sequence>MAQFQEIEDLILKFLKKEISPEEESLLQQWIDQDDKNKMLFNELTNKDLLQNKMQAFHSIEKFQKEAARKELFMQIGTEAKVVPINRFKRSLGWIAAAVVIGVAAIAIIMNISKDKMISTPVAAQPSETDVAPRHDGAVLTLASGKTIVLDDVKDGKLTDIAVKNRNQVSYVNGSKEKVELNTMTTPKGKQFSLVLGDGTKVWLNAASSITYPTAFVGNERKVDITGEVYFEVTHDAKKPFNVTVNGMNVQVLGTHFNINSYGDQGSIKTTLLQGSIKVSIAGKTQMIKPGQQAQVSNENIRVASNTDVAAVMAWKNGFFSFEGVDVKVLMKEISRWYDVEVIYQGEPKDLFSGEIDRNLTLTQVLKGLADTKVRYRIEEGKKLIILP</sequence>
<feature type="domain" description="Protein FecR C-terminal" evidence="3">
    <location>
        <begin position="320"/>
        <end position="385"/>
    </location>
</feature>
<evidence type="ECO:0000313" key="5">
    <source>
        <dbReference type="Proteomes" id="UP000192756"/>
    </source>
</evidence>
<name>A0A1W2CRM3_9SPHI</name>
<dbReference type="Pfam" id="PF16344">
    <property type="entry name" value="FecR_C"/>
    <property type="match status" value="1"/>
</dbReference>
<organism evidence="4 5">
    <name type="scientific">Pedobacter africanus</name>
    <dbReference type="NCBI Taxonomy" id="151894"/>
    <lineage>
        <taxon>Bacteria</taxon>
        <taxon>Pseudomonadati</taxon>
        <taxon>Bacteroidota</taxon>
        <taxon>Sphingobacteriia</taxon>
        <taxon>Sphingobacteriales</taxon>
        <taxon>Sphingobacteriaceae</taxon>
        <taxon>Pedobacter</taxon>
    </lineage>
</organism>
<evidence type="ECO:0000259" key="3">
    <source>
        <dbReference type="Pfam" id="PF16344"/>
    </source>
</evidence>
<dbReference type="GO" id="GO:0016989">
    <property type="term" value="F:sigma factor antagonist activity"/>
    <property type="evidence" value="ECO:0007669"/>
    <property type="project" value="TreeGrafter"/>
</dbReference>
<protein>
    <submittedName>
        <fullName evidence="4">FecR family protein</fullName>
    </submittedName>
</protein>
<keyword evidence="1" id="KW-1133">Transmembrane helix</keyword>
<keyword evidence="1" id="KW-0472">Membrane</keyword>
<gene>
    <name evidence="4" type="ORF">SAMN04488524_3120</name>
</gene>
<dbReference type="OrthoDB" id="641696at2"/>
<dbReference type="Pfam" id="PF04773">
    <property type="entry name" value="FecR"/>
    <property type="match status" value="1"/>
</dbReference>
<dbReference type="InterPro" id="IPR006860">
    <property type="entry name" value="FecR"/>
</dbReference>